<proteinExistence type="predicted"/>
<dbReference type="AlphaFoldDB" id="A0A8X7PPV7"/>
<comment type="caution">
    <text evidence="1">The sequence shown here is derived from an EMBL/GenBank/DDBJ whole genome shotgun (WGS) entry which is preliminary data.</text>
</comment>
<accession>A0A8X7PPV7</accession>
<dbReference type="OrthoDB" id="1113428at2759"/>
<protein>
    <submittedName>
        <fullName evidence="1">Uncharacterized protein</fullName>
    </submittedName>
</protein>
<dbReference type="Proteomes" id="UP000886595">
    <property type="component" value="Unassembled WGS sequence"/>
</dbReference>
<sequence length="74" mass="8486">MEKERKVSEYYKKQEKLLEGFNEMETINETGFVSGAPASNRGRDEEACQELEACSTHLKRSKPCAFRSKSLCFC</sequence>
<name>A0A8X7PPV7_BRACI</name>
<organism evidence="1 2">
    <name type="scientific">Brassica carinata</name>
    <name type="common">Ethiopian mustard</name>
    <name type="synonym">Abyssinian cabbage</name>
    <dbReference type="NCBI Taxonomy" id="52824"/>
    <lineage>
        <taxon>Eukaryota</taxon>
        <taxon>Viridiplantae</taxon>
        <taxon>Streptophyta</taxon>
        <taxon>Embryophyta</taxon>
        <taxon>Tracheophyta</taxon>
        <taxon>Spermatophyta</taxon>
        <taxon>Magnoliopsida</taxon>
        <taxon>eudicotyledons</taxon>
        <taxon>Gunneridae</taxon>
        <taxon>Pentapetalae</taxon>
        <taxon>rosids</taxon>
        <taxon>malvids</taxon>
        <taxon>Brassicales</taxon>
        <taxon>Brassicaceae</taxon>
        <taxon>Brassiceae</taxon>
        <taxon>Brassica</taxon>
    </lineage>
</organism>
<gene>
    <name evidence="1" type="ORF">Bca52824_085098</name>
</gene>
<evidence type="ECO:0000313" key="1">
    <source>
        <dbReference type="EMBL" id="KAG2254962.1"/>
    </source>
</evidence>
<keyword evidence="2" id="KW-1185">Reference proteome</keyword>
<dbReference type="EMBL" id="JAAMPC010000016">
    <property type="protein sequence ID" value="KAG2254962.1"/>
    <property type="molecule type" value="Genomic_DNA"/>
</dbReference>
<reference evidence="1 2" key="1">
    <citation type="submission" date="2020-02" db="EMBL/GenBank/DDBJ databases">
        <authorList>
            <person name="Ma Q."/>
            <person name="Huang Y."/>
            <person name="Song X."/>
            <person name="Pei D."/>
        </authorList>
    </citation>
    <scope>NUCLEOTIDE SEQUENCE [LARGE SCALE GENOMIC DNA]</scope>
    <source>
        <strain evidence="1">Sxm20200214</strain>
        <tissue evidence="1">Leaf</tissue>
    </source>
</reference>
<evidence type="ECO:0000313" key="2">
    <source>
        <dbReference type="Proteomes" id="UP000886595"/>
    </source>
</evidence>